<gene>
    <name evidence="2" type="ORF">M9458_030259</name>
</gene>
<feature type="compositionally biased region" description="Polar residues" evidence="1">
    <location>
        <begin position="415"/>
        <end position="433"/>
    </location>
</feature>
<dbReference type="EMBL" id="JAMKFB020000015">
    <property type="protein sequence ID" value="KAL0174291.1"/>
    <property type="molecule type" value="Genomic_DNA"/>
</dbReference>
<feature type="compositionally biased region" description="Basic residues" evidence="1">
    <location>
        <begin position="105"/>
        <end position="132"/>
    </location>
</feature>
<feature type="compositionally biased region" description="Polar residues" evidence="1">
    <location>
        <begin position="194"/>
        <end position="203"/>
    </location>
</feature>
<feature type="compositionally biased region" description="Polar residues" evidence="1">
    <location>
        <begin position="169"/>
        <end position="186"/>
    </location>
</feature>
<dbReference type="Proteomes" id="UP001529510">
    <property type="component" value="Unassembled WGS sequence"/>
</dbReference>
<feature type="compositionally biased region" description="Basic and acidic residues" evidence="1">
    <location>
        <begin position="287"/>
        <end position="296"/>
    </location>
</feature>
<feature type="compositionally biased region" description="Polar residues" evidence="1">
    <location>
        <begin position="274"/>
        <end position="283"/>
    </location>
</feature>
<name>A0ABD0PLI4_CIRMR</name>
<feature type="compositionally biased region" description="Basic residues" evidence="1">
    <location>
        <begin position="309"/>
        <end position="326"/>
    </location>
</feature>
<accession>A0ABD0PLI4</accession>
<dbReference type="AlphaFoldDB" id="A0ABD0PLI4"/>
<feature type="compositionally biased region" description="Basic and acidic residues" evidence="1">
    <location>
        <begin position="37"/>
        <end position="47"/>
    </location>
</feature>
<feature type="region of interest" description="Disordered" evidence="1">
    <location>
        <begin position="85"/>
        <end position="343"/>
    </location>
</feature>
<evidence type="ECO:0000256" key="1">
    <source>
        <dbReference type="SAM" id="MobiDB-lite"/>
    </source>
</evidence>
<reference evidence="2 3" key="1">
    <citation type="submission" date="2024-05" db="EMBL/GenBank/DDBJ databases">
        <title>Genome sequencing and assembly of Indian major carp, Cirrhinus mrigala (Hamilton, 1822).</title>
        <authorList>
            <person name="Mohindra V."/>
            <person name="Chowdhury L.M."/>
            <person name="Lal K."/>
            <person name="Jena J.K."/>
        </authorList>
    </citation>
    <scope>NUCLEOTIDE SEQUENCE [LARGE SCALE GENOMIC DNA]</scope>
    <source>
        <strain evidence="2">CM1030</strain>
        <tissue evidence="2">Blood</tissue>
    </source>
</reference>
<keyword evidence="3" id="KW-1185">Reference proteome</keyword>
<organism evidence="2 3">
    <name type="scientific">Cirrhinus mrigala</name>
    <name type="common">Mrigala</name>
    <dbReference type="NCBI Taxonomy" id="683832"/>
    <lineage>
        <taxon>Eukaryota</taxon>
        <taxon>Metazoa</taxon>
        <taxon>Chordata</taxon>
        <taxon>Craniata</taxon>
        <taxon>Vertebrata</taxon>
        <taxon>Euteleostomi</taxon>
        <taxon>Actinopterygii</taxon>
        <taxon>Neopterygii</taxon>
        <taxon>Teleostei</taxon>
        <taxon>Ostariophysi</taxon>
        <taxon>Cypriniformes</taxon>
        <taxon>Cyprinidae</taxon>
        <taxon>Labeoninae</taxon>
        <taxon>Labeonini</taxon>
        <taxon>Cirrhinus</taxon>
    </lineage>
</organism>
<evidence type="ECO:0000313" key="3">
    <source>
        <dbReference type="Proteomes" id="UP001529510"/>
    </source>
</evidence>
<sequence>CKKYDRVPVAVIKESIPYDFGGIDVIDVLTIAPSKKQQPDEEKENKTESTTQSSFSESKATTPEEPSLTNVVTAAEDFIKVLATVSTSQSSSADAGKGETQTSEKKRKKNSGKKKKENKKKRGKGKGRKKNKKLDEGTTGAPSTGQTEEVMGKNNFAEEASKINRFSIKENNFMNSKLDSEGNSNKMMRDDPQRTANDNQDVVTSRERDKEPEIQELVSSSPTAHVTPAVHDKTKLRQRAGKKKQRKNNPSTEATQLQKLSEEETLSTSPSEGVSLTTSTESPNDAVRNEHMEDKGPVVVPTQKTPLVRTKRPSLRQREGRKKMRKINASSTEEPPRDISSQDPLLFTVSATVGPADVLERLGLDQTESLKDTNGRRNKGRRVIKICYEAVVPDAADTTPLPTVDTELQLKDPEINTSPMFSLLQTDTPSTATRRPRNAKMKRSKERGNREKRGKVKRE</sequence>
<evidence type="ECO:0000313" key="2">
    <source>
        <dbReference type="EMBL" id="KAL0174291.1"/>
    </source>
</evidence>
<feature type="compositionally biased region" description="Basic and acidic residues" evidence="1">
    <location>
        <begin position="204"/>
        <end position="213"/>
    </location>
</feature>
<protein>
    <submittedName>
        <fullName evidence="2">Uncharacterized protein</fullName>
    </submittedName>
</protein>
<feature type="compositionally biased region" description="Polar residues" evidence="1">
    <location>
        <begin position="248"/>
        <end position="259"/>
    </location>
</feature>
<comment type="caution">
    <text evidence="2">The sequence shown here is derived from an EMBL/GenBank/DDBJ whole genome shotgun (WGS) entry which is preliminary data.</text>
</comment>
<feature type="compositionally biased region" description="Low complexity" evidence="1">
    <location>
        <begin position="48"/>
        <end position="58"/>
    </location>
</feature>
<proteinExistence type="predicted"/>
<feature type="compositionally biased region" description="Basic residues" evidence="1">
    <location>
        <begin position="236"/>
        <end position="247"/>
    </location>
</feature>
<feature type="non-terminal residue" evidence="2">
    <location>
        <position position="1"/>
    </location>
</feature>
<dbReference type="PANTHER" id="PTHR12253">
    <property type="entry name" value="RH14732P"/>
    <property type="match status" value="1"/>
</dbReference>
<feature type="region of interest" description="Disordered" evidence="1">
    <location>
        <begin position="411"/>
        <end position="459"/>
    </location>
</feature>
<feature type="compositionally biased region" description="Polar residues" evidence="1">
    <location>
        <begin position="328"/>
        <end position="343"/>
    </location>
</feature>
<feature type="region of interest" description="Disordered" evidence="1">
    <location>
        <begin position="34"/>
        <end position="70"/>
    </location>
</feature>
<feature type="compositionally biased region" description="Basic residues" evidence="1">
    <location>
        <begin position="434"/>
        <end position="445"/>
    </location>
</feature>